<dbReference type="Pfam" id="PF08241">
    <property type="entry name" value="Methyltransf_11"/>
    <property type="match status" value="3"/>
</dbReference>
<dbReference type="FunFam" id="3.40.50.150:FF:000296">
    <property type="entry name" value="Putative methyltransferase DDB_G0268948"/>
    <property type="match status" value="2"/>
</dbReference>
<feature type="chain" id="PRO_5028145750" evidence="4">
    <location>
        <begin position="22"/>
        <end position="807"/>
    </location>
</feature>
<dbReference type="OrthoDB" id="506498at2759"/>
<dbReference type="InterPro" id="IPR013216">
    <property type="entry name" value="Methyltransf_11"/>
</dbReference>
<name>A0A6P5A1M0_BRABE</name>
<dbReference type="Gene3D" id="3.40.50.150">
    <property type="entry name" value="Vaccinia Virus protein VP39"/>
    <property type="match status" value="3"/>
</dbReference>
<feature type="non-terminal residue" evidence="7">
    <location>
        <position position="1"/>
    </location>
</feature>
<dbReference type="RefSeq" id="XP_019643208.1">
    <property type="nucleotide sequence ID" value="XM_019787649.1"/>
</dbReference>
<dbReference type="GeneID" id="109484401"/>
<gene>
    <name evidence="7" type="primary">LOC109484401</name>
</gene>
<keyword evidence="2" id="KW-0489">Methyltransferase</keyword>
<feature type="domain" description="Methyltransferase type 11" evidence="5">
    <location>
        <begin position="90"/>
        <end position="181"/>
    </location>
</feature>
<dbReference type="PANTHER" id="PTHR44942">
    <property type="entry name" value="METHYLTRANSF_11 DOMAIN-CONTAINING PROTEIN"/>
    <property type="match status" value="1"/>
</dbReference>
<keyword evidence="6" id="KW-1185">Reference proteome</keyword>
<dbReference type="AlphaFoldDB" id="A0A6P5A1M0"/>
<evidence type="ECO:0000259" key="5">
    <source>
        <dbReference type="Pfam" id="PF08241"/>
    </source>
</evidence>
<evidence type="ECO:0000256" key="3">
    <source>
        <dbReference type="ARBA" id="ARBA00022679"/>
    </source>
</evidence>
<organism evidence="6 7">
    <name type="scientific">Branchiostoma belcheri</name>
    <name type="common">Amphioxus</name>
    <dbReference type="NCBI Taxonomy" id="7741"/>
    <lineage>
        <taxon>Eukaryota</taxon>
        <taxon>Metazoa</taxon>
        <taxon>Chordata</taxon>
        <taxon>Cephalochordata</taxon>
        <taxon>Leptocardii</taxon>
        <taxon>Amphioxiformes</taxon>
        <taxon>Branchiostomatidae</taxon>
        <taxon>Branchiostoma</taxon>
    </lineage>
</organism>
<dbReference type="GO" id="GO:0032259">
    <property type="term" value="P:methylation"/>
    <property type="evidence" value="ECO:0007669"/>
    <property type="project" value="UniProtKB-KW"/>
</dbReference>
<protein>
    <submittedName>
        <fullName evidence="7">Uncharacterized protein LOC109484401</fullName>
    </submittedName>
</protein>
<comment type="similarity">
    <text evidence="1">Belongs to the methyltransferase superfamily.</text>
</comment>
<accession>A0A6P5A1M0</accession>
<evidence type="ECO:0000256" key="1">
    <source>
        <dbReference type="ARBA" id="ARBA00008361"/>
    </source>
</evidence>
<feature type="domain" description="Methyltransferase type 11" evidence="5">
    <location>
        <begin position="348"/>
        <end position="440"/>
    </location>
</feature>
<proteinExistence type="inferred from homology"/>
<dbReference type="SUPFAM" id="SSF53335">
    <property type="entry name" value="S-adenosyl-L-methionine-dependent methyltransferases"/>
    <property type="match status" value="3"/>
</dbReference>
<keyword evidence="4" id="KW-0732">Signal</keyword>
<dbReference type="KEGG" id="bbel:109484401"/>
<dbReference type="InterPro" id="IPR051052">
    <property type="entry name" value="Diverse_substrate_MTase"/>
</dbReference>
<reference evidence="7" key="1">
    <citation type="submission" date="2025-08" db="UniProtKB">
        <authorList>
            <consortium name="RefSeq"/>
        </authorList>
    </citation>
    <scope>IDENTIFICATION</scope>
    <source>
        <tissue evidence="7">Gonad</tissue>
    </source>
</reference>
<feature type="signal peptide" evidence="4">
    <location>
        <begin position="1"/>
        <end position="21"/>
    </location>
</feature>
<dbReference type="Proteomes" id="UP000515135">
    <property type="component" value="Unplaced"/>
</dbReference>
<evidence type="ECO:0000256" key="4">
    <source>
        <dbReference type="SAM" id="SignalP"/>
    </source>
</evidence>
<feature type="domain" description="Methyltransferase type 11" evidence="5">
    <location>
        <begin position="583"/>
        <end position="674"/>
    </location>
</feature>
<sequence>KGWTGNILAIVFLKSLLKTSCHKLFLRSHLLKASGCVERNIWRGMSIHLFNEADHAELYQKFRPTYGPELAEKIVKFVKEKKTPPLDQAVDIGCGSGQSTVILAPHFQHVIGIDVSQSQVATAAGQNKLSNVQYRVGSAEHIPVPDSSVDLVTCGTSAHWFDFPKFHREVDRVLKPHGCLAVYTYSQSSLSYKDANTTEELNRMFMEFDSGPIHDCWHERRWLAANKYRDLPMPYEDNIRDESMSIEMDYTLPGYIGYLSTWAIYREFCKRNPEDKGAILQDLQQSHLLKATGCVEKKIWRGMSIHLFNEADHAELYQKFRPTYGPELAEKIVTFVKEKKTPPLDQAVDIGCGSGQSTVILAPHFQHVIGIDVSQSQVATAAGQNKLSNVQYRVGSAEHIPVPDSSVDLVTCGTSAHWFDFPKFHREVDRVLKPHGCLAIYTYSINSLSYKDATEELNRIFHEFYYHGPIRDCWHEKRWHVDDGYHSIPMPYEDNVRDESMSIEMDCTLPGYIGYLSTWSAYREFCKRNPEDKGAILQDLQQRFYEAMRTTIPPEEVIIRASYPVVLLLARKPQKSSPLLHAVDVGCGSGQSSEILAPHFQHVLGMDVSEPQIAMATANNKHENVEYRVSPAESIPAPDGSVDLVMCLESVHWFELEKFHAEVDRVLVPGGCLAVAGTIDDIFPQEELTRIANQFRHEGPMRECYHEKLNQYLFTEYRTLPMPYDGTVRDESMSIKAEFTIPQYVSLVSTYSAYREYCRRNPEDNGAFLQNFQKSLYEATGSTKPVEEVTVEVSFPVFLLMVRKPQV</sequence>
<dbReference type="InterPro" id="IPR029063">
    <property type="entry name" value="SAM-dependent_MTases_sf"/>
</dbReference>
<evidence type="ECO:0000313" key="6">
    <source>
        <dbReference type="Proteomes" id="UP000515135"/>
    </source>
</evidence>
<dbReference type="GO" id="GO:0008757">
    <property type="term" value="F:S-adenosylmethionine-dependent methyltransferase activity"/>
    <property type="evidence" value="ECO:0007669"/>
    <property type="project" value="InterPro"/>
</dbReference>
<dbReference type="PANTHER" id="PTHR44942:SF4">
    <property type="entry name" value="METHYLTRANSFERASE TYPE 11 DOMAIN-CONTAINING PROTEIN"/>
    <property type="match status" value="1"/>
</dbReference>
<dbReference type="CDD" id="cd02440">
    <property type="entry name" value="AdoMet_MTases"/>
    <property type="match status" value="3"/>
</dbReference>
<evidence type="ECO:0000256" key="2">
    <source>
        <dbReference type="ARBA" id="ARBA00022603"/>
    </source>
</evidence>
<evidence type="ECO:0000313" key="7">
    <source>
        <dbReference type="RefSeq" id="XP_019643208.1"/>
    </source>
</evidence>
<keyword evidence="3" id="KW-0808">Transferase</keyword>